<dbReference type="InterPro" id="IPR001063">
    <property type="entry name" value="Ribosomal_uL22"/>
</dbReference>
<dbReference type="SUPFAM" id="SSF54843">
    <property type="entry name" value="Ribosomal protein L22"/>
    <property type="match status" value="1"/>
</dbReference>
<evidence type="ECO:0000256" key="2">
    <source>
        <dbReference type="ARBA" id="ARBA00022980"/>
    </source>
</evidence>
<dbReference type="GO" id="GO:0006412">
    <property type="term" value="P:translation"/>
    <property type="evidence" value="ECO:0007669"/>
    <property type="project" value="InterPro"/>
</dbReference>
<evidence type="ECO:0000256" key="1">
    <source>
        <dbReference type="ARBA" id="ARBA00009451"/>
    </source>
</evidence>
<evidence type="ECO:0000256" key="5">
    <source>
        <dbReference type="SAM" id="MobiDB-lite"/>
    </source>
</evidence>
<feature type="region of interest" description="Disordered" evidence="5">
    <location>
        <begin position="226"/>
        <end position="248"/>
    </location>
</feature>
<dbReference type="GO" id="GO:0003735">
    <property type="term" value="F:structural constituent of ribosome"/>
    <property type="evidence" value="ECO:0007669"/>
    <property type="project" value="InterPro"/>
</dbReference>
<dbReference type="AlphaFoldDB" id="A0A1D1ZTE1"/>
<evidence type="ECO:0000256" key="4">
    <source>
        <dbReference type="RuleBase" id="RU004005"/>
    </source>
</evidence>
<dbReference type="EMBL" id="GDKF01008384">
    <property type="protein sequence ID" value="JAT70238.1"/>
    <property type="molecule type" value="Transcribed_RNA"/>
</dbReference>
<dbReference type="GO" id="GO:0005762">
    <property type="term" value="C:mitochondrial large ribosomal subunit"/>
    <property type="evidence" value="ECO:0007669"/>
    <property type="project" value="TreeGrafter"/>
</dbReference>
<evidence type="ECO:0000313" key="6">
    <source>
        <dbReference type="EMBL" id="JAT70238.1"/>
    </source>
</evidence>
<dbReference type="InterPro" id="IPR018260">
    <property type="entry name" value="Ribosomal_uL22_CS"/>
</dbReference>
<protein>
    <recommendedName>
        <fullName evidence="7">50S ribosomal protein L22</fullName>
    </recommendedName>
</protein>
<evidence type="ECO:0000256" key="3">
    <source>
        <dbReference type="ARBA" id="ARBA00023274"/>
    </source>
</evidence>
<dbReference type="PANTHER" id="PTHR13501">
    <property type="entry name" value="CHLOROPLAST 50S RIBOSOMAL PROTEIN L22-RELATED"/>
    <property type="match status" value="1"/>
</dbReference>
<dbReference type="Gene3D" id="3.90.470.10">
    <property type="entry name" value="Ribosomal protein L22/L17"/>
    <property type="match status" value="1"/>
</dbReference>
<gene>
    <name evidence="6" type="ORF">g.38987</name>
</gene>
<organism evidence="6">
    <name type="scientific">Auxenochlorella protothecoides</name>
    <name type="common">Green microalga</name>
    <name type="synonym">Chlorella protothecoides</name>
    <dbReference type="NCBI Taxonomy" id="3075"/>
    <lineage>
        <taxon>Eukaryota</taxon>
        <taxon>Viridiplantae</taxon>
        <taxon>Chlorophyta</taxon>
        <taxon>core chlorophytes</taxon>
        <taxon>Trebouxiophyceae</taxon>
        <taxon>Chlorellales</taxon>
        <taxon>Chlorellaceae</taxon>
        <taxon>Auxenochlorella</taxon>
    </lineage>
</organism>
<dbReference type="CDD" id="cd00336">
    <property type="entry name" value="Ribosomal_L22"/>
    <property type="match status" value="1"/>
</dbReference>
<dbReference type="InterPro" id="IPR036394">
    <property type="entry name" value="Ribosomal_uL22_sf"/>
</dbReference>
<evidence type="ECO:0008006" key="7">
    <source>
        <dbReference type="Google" id="ProtNLM"/>
    </source>
</evidence>
<dbReference type="InterPro" id="IPR047867">
    <property type="entry name" value="Ribosomal_uL22_bac/org-type"/>
</dbReference>
<keyword evidence="3 4" id="KW-0687">Ribonucleoprotein</keyword>
<dbReference type="Pfam" id="PF00237">
    <property type="entry name" value="Ribosomal_L22"/>
    <property type="match status" value="1"/>
</dbReference>
<dbReference type="PROSITE" id="PS00464">
    <property type="entry name" value="RIBOSOMAL_L22"/>
    <property type="match status" value="1"/>
</dbReference>
<accession>A0A1D1ZTE1</accession>
<dbReference type="PANTHER" id="PTHR13501:SF8">
    <property type="entry name" value="LARGE RIBOSOMAL SUBUNIT PROTEIN UL22M"/>
    <property type="match status" value="1"/>
</dbReference>
<comment type="similarity">
    <text evidence="1 4">Belongs to the universal ribosomal protein uL22 family.</text>
</comment>
<keyword evidence="2 4" id="KW-0689">Ribosomal protein</keyword>
<sequence>MSGCGAYLRRLTTGLAGCALRRGEPIVAAVPSWSASPSPLCVATQPRWRACYATAAPTLNPLDQVAIPEPETTPQGSQQYKKKKKDPRFKFQEKGVFGENLYTKGFSENLHISPHKLNDMVKVLRGQSIHDAIIQCQMSVKKAAKLCEEAIVECRKKAIDQNGVDPQKLLIDEMWVGKGQYLKRNSMHARGRSGVLHKYRSHLTIMMREDPEMEVRTRVIPMAAERAARRHARRTTPAGGKTLVEIGA</sequence>
<proteinExistence type="inferred from homology"/>
<reference evidence="6" key="1">
    <citation type="submission" date="2015-08" db="EMBL/GenBank/DDBJ databases">
        <authorList>
            <person name="Babu N.S."/>
            <person name="Beckwith C.J."/>
            <person name="Beseler K.G."/>
            <person name="Brison A."/>
            <person name="Carone J.V."/>
            <person name="Caskin T.P."/>
            <person name="Diamond M."/>
            <person name="Durham M.E."/>
            <person name="Foxe J.M."/>
            <person name="Go M."/>
            <person name="Henderson B.A."/>
            <person name="Jones I.B."/>
            <person name="McGettigan J.A."/>
            <person name="Micheletti S.J."/>
            <person name="Nasrallah M.E."/>
            <person name="Ortiz D."/>
            <person name="Piller C.R."/>
            <person name="Privatt S.R."/>
            <person name="Schneider S.L."/>
            <person name="Sharp S."/>
            <person name="Smith T.C."/>
            <person name="Stanton J.D."/>
            <person name="Ullery H.E."/>
            <person name="Wilson R.J."/>
            <person name="Serrano M.G."/>
            <person name="Buck G."/>
            <person name="Lee V."/>
            <person name="Wang Y."/>
            <person name="Carvalho R."/>
            <person name="Voegtly L."/>
            <person name="Shi R."/>
            <person name="Duckworth R."/>
            <person name="Johnson A."/>
            <person name="Loviza R."/>
            <person name="Walstead R."/>
            <person name="Shah Z."/>
            <person name="Kiflezghi M."/>
            <person name="Wade K."/>
            <person name="Ball S.L."/>
            <person name="Bradley K.W."/>
            <person name="Asai D.J."/>
            <person name="Bowman C.A."/>
            <person name="Russell D.A."/>
            <person name="Pope W.H."/>
            <person name="Jacobs-Sera D."/>
            <person name="Hendrix R.W."/>
            <person name="Hatfull G.F."/>
        </authorList>
    </citation>
    <scope>NUCLEOTIDE SEQUENCE</scope>
</reference>
<name>A0A1D1ZTE1_AUXPR</name>